<proteinExistence type="predicted"/>
<accession>C6RFI1</accession>
<name>C6RFI1_9BACT</name>
<comment type="caution">
    <text evidence="1">The sequence shown here is derived from an EMBL/GenBank/DDBJ whole genome shotgun (WGS) entry which is preliminary data.</text>
</comment>
<dbReference type="Proteomes" id="UP000003107">
    <property type="component" value="Unassembled WGS sequence"/>
</dbReference>
<evidence type="ECO:0000313" key="2">
    <source>
        <dbReference type="Proteomes" id="UP000003107"/>
    </source>
</evidence>
<reference evidence="1 2" key="1">
    <citation type="submission" date="2009-07" db="EMBL/GenBank/DDBJ databases">
        <authorList>
            <person name="Madupu R."/>
            <person name="Sebastian Y."/>
            <person name="Durkin A.S."/>
            <person name="Torralba M."/>
            <person name="Methe B."/>
            <person name="Sutton G.G."/>
            <person name="Strausberg R.L."/>
            <person name="Nelson K.E."/>
        </authorList>
    </citation>
    <scope>NUCLEOTIDE SEQUENCE [LARGE SCALE GENOMIC DNA]</scope>
    <source>
        <strain evidence="1 2">RM3277</strain>
    </source>
</reference>
<gene>
    <name evidence="1" type="ORF">CAMSH0001_0486</name>
</gene>
<dbReference type="AlphaFoldDB" id="C6RFI1"/>
<organism evidence="1 2">
    <name type="scientific">Campylobacter showae RM3277</name>
    <dbReference type="NCBI Taxonomy" id="553219"/>
    <lineage>
        <taxon>Bacteria</taxon>
        <taxon>Pseudomonadati</taxon>
        <taxon>Campylobacterota</taxon>
        <taxon>Epsilonproteobacteria</taxon>
        <taxon>Campylobacterales</taxon>
        <taxon>Campylobacteraceae</taxon>
        <taxon>Campylobacter</taxon>
    </lineage>
</organism>
<dbReference type="EMBL" id="ACVQ01000017">
    <property type="protein sequence ID" value="EET79989.1"/>
    <property type="molecule type" value="Genomic_DNA"/>
</dbReference>
<protein>
    <submittedName>
        <fullName evidence="1">Uncharacterized protein</fullName>
    </submittedName>
</protein>
<dbReference type="STRING" id="553219.CAMSH0001_0486"/>
<sequence>MLFCGANNESNFSSNRAANLHKHYLKTSPLAQKQPQAAKCIIN</sequence>
<keyword evidence="2" id="KW-1185">Reference proteome</keyword>
<evidence type="ECO:0000313" key="1">
    <source>
        <dbReference type="EMBL" id="EET79989.1"/>
    </source>
</evidence>